<keyword evidence="3 5" id="KW-0863">Zinc-finger</keyword>
<dbReference type="Proteomes" id="UP000549394">
    <property type="component" value="Unassembled WGS sequence"/>
</dbReference>
<dbReference type="GO" id="GO:0043565">
    <property type="term" value="F:sequence-specific DNA binding"/>
    <property type="evidence" value="ECO:0007669"/>
    <property type="project" value="TreeGrafter"/>
</dbReference>
<evidence type="ECO:0000256" key="4">
    <source>
        <dbReference type="ARBA" id="ARBA00022833"/>
    </source>
</evidence>
<comment type="caution">
    <text evidence="8">The sequence shown here is derived from an EMBL/GenBank/DDBJ whole genome shotgun (WGS) entry which is preliminary data.</text>
</comment>
<evidence type="ECO:0000259" key="7">
    <source>
        <dbReference type="PROSITE" id="PS50157"/>
    </source>
</evidence>
<evidence type="ECO:0000313" key="8">
    <source>
        <dbReference type="EMBL" id="CAD5122103.1"/>
    </source>
</evidence>
<dbReference type="PROSITE" id="PS00028">
    <property type="entry name" value="ZINC_FINGER_C2H2_1"/>
    <property type="match status" value="3"/>
</dbReference>
<organism evidence="8 9">
    <name type="scientific">Dimorphilus gyrociliatus</name>
    <dbReference type="NCBI Taxonomy" id="2664684"/>
    <lineage>
        <taxon>Eukaryota</taxon>
        <taxon>Metazoa</taxon>
        <taxon>Spiralia</taxon>
        <taxon>Lophotrochozoa</taxon>
        <taxon>Annelida</taxon>
        <taxon>Polychaeta</taxon>
        <taxon>Polychaeta incertae sedis</taxon>
        <taxon>Dinophilidae</taxon>
        <taxon>Dimorphilus</taxon>
    </lineage>
</organism>
<evidence type="ECO:0000256" key="6">
    <source>
        <dbReference type="SAM" id="MobiDB-lite"/>
    </source>
</evidence>
<gene>
    <name evidence="8" type="ORF">DGYR_LOCUS9954</name>
</gene>
<feature type="region of interest" description="Disordered" evidence="6">
    <location>
        <begin position="98"/>
        <end position="118"/>
    </location>
</feature>
<dbReference type="GO" id="GO:0000981">
    <property type="term" value="F:DNA-binding transcription factor activity, RNA polymerase II-specific"/>
    <property type="evidence" value="ECO:0007669"/>
    <property type="project" value="TreeGrafter"/>
</dbReference>
<evidence type="ECO:0000256" key="1">
    <source>
        <dbReference type="ARBA" id="ARBA00022723"/>
    </source>
</evidence>
<dbReference type="PANTHER" id="PTHR24408">
    <property type="entry name" value="ZINC FINGER PROTEIN"/>
    <property type="match status" value="1"/>
</dbReference>
<dbReference type="PANTHER" id="PTHR24408:SF64">
    <property type="entry name" value="LINKING IMMUNITY AND METABOLISM-RELATED"/>
    <property type="match status" value="1"/>
</dbReference>
<name>A0A7I8W342_9ANNE</name>
<evidence type="ECO:0000256" key="2">
    <source>
        <dbReference type="ARBA" id="ARBA00022737"/>
    </source>
</evidence>
<dbReference type="InterPro" id="IPR013087">
    <property type="entry name" value="Znf_C2H2_type"/>
</dbReference>
<evidence type="ECO:0000256" key="3">
    <source>
        <dbReference type="ARBA" id="ARBA00022771"/>
    </source>
</evidence>
<dbReference type="GO" id="GO:0005634">
    <property type="term" value="C:nucleus"/>
    <property type="evidence" value="ECO:0007669"/>
    <property type="project" value="TreeGrafter"/>
</dbReference>
<dbReference type="AlphaFoldDB" id="A0A7I8W342"/>
<feature type="domain" description="C2H2-type" evidence="7">
    <location>
        <begin position="358"/>
        <end position="385"/>
    </location>
</feature>
<evidence type="ECO:0000313" key="9">
    <source>
        <dbReference type="Proteomes" id="UP000549394"/>
    </source>
</evidence>
<dbReference type="PROSITE" id="PS50157">
    <property type="entry name" value="ZINC_FINGER_C2H2_2"/>
    <property type="match status" value="5"/>
</dbReference>
<feature type="domain" description="C2H2-type" evidence="7">
    <location>
        <begin position="303"/>
        <end position="330"/>
    </location>
</feature>
<dbReference type="InterPro" id="IPR036236">
    <property type="entry name" value="Znf_C2H2_sf"/>
</dbReference>
<dbReference type="Pfam" id="PF00096">
    <property type="entry name" value="zf-C2H2"/>
    <property type="match status" value="3"/>
</dbReference>
<dbReference type="OrthoDB" id="7930430at2759"/>
<keyword evidence="1" id="KW-0479">Metal-binding</keyword>
<proteinExistence type="predicted"/>
<evidence type="ECO:0000256" key="5">
    <source>
        <dbReference type="PROSITE-ProRule" id="PRU00042"/>
    </source>
</evidence>
<accession>A0A7I8W342</accession>
<keyword evidence="4" id="KW-0862">Zinc</keyword>
<feature type="domain" description="C2H2-type" evidence="7">
    <location>
        <begin position="414"/>
        <end position="441"/>
    </location>
</feature>
<dbReference type="FunFam" id="3.30.160.60:FF:000100">
    <property type="entry name" value="Zinc finger 45-like"/>
    <property type="match status" value="1"/>
</dbReference>
<dbReference type="EMBL" id="CAJFCJ010000016">
    <property type="protein sequence ID" value="CAD5122103.1"/>
    <property type="molecule type" value="Genomic_DNA"/>
</dbReference>
<keyword evidence="2" id="KW-0677">Repeat</keyword>
<dbReference type="SMART" id="SM00355">
    <property type="entry name" value="ZnF_C2H2"/>
    <property type="match status" value="9"/>
</dbReference>
<dbReference type="Gene3D" id="3.30.160.60">
    <property type="entry name" value="Classic Zinc Finger"/>
    <property type="match status" value="5"/>
</dbReference>
<protein>
    <submittedName>
        <fullName evidence="8">DgyrCDS10553</fullName>
    </submittedName>
</protein>
<sequence>MHLILGNDGVKRSCRLKRKSKKFWLVQNSEKTDKREEVDDVQEDFPTDVKIEVIDESLGPDLTEPEITRVKTTSSDLRKPKLTPLAVQNYLAGLGIPVKRGRGRPRKSMPSENILPPMITTEDGKTFLIAPNQNASETTNAAEVVSEKDSVKINYNGVEIEAEPLNKSSTDDEKFDKQPLIGLKTDASQLTKLKCPKCDFQAFYTQHYQQHIMTHEADTFKCKCCAFLCFDKDELDNHFKETHPKNYCTVCGLQVEFAYIMKRHMQRHDPNGIVCEICKKSYKDQYILKMHIKMVHEAPEEHYSCSTCDRKFTRKAHLKRHERTHAAVKRYKCSHCDYRGSERSDISKHAVVHQEPKYKCQSCGKLFRHMKNKELHEKRHRGQRDYKCGMCDFFGYTFTDIRKHIERKHADKTFICNKCARSFRSQFALQHHLERGCEEQGLSLGAVAPDEITPTRIIDGEQEITDGSDNPNNTLDVSQFTSLEETHAAAEMASDLVMAT</sequence>
<keyword evidence="9" id="KW-1185">Reference proteome</keyword>
<reference evidence="8 9" key="1">
    <citation type="submission" date="2020-08" db="EMBL/GenBank/DDBJ databases">
        <authorList>
            <person name="Hejnol A."/>
        </authorList>
    </citation>
    <scope>NUCLEOTIDE SEQUENCE [LARGE SCALE GENOMIC DNA]</scope>
</reference>
<dbReference type="GO" id="GO:0008270">
    <property type="term" value="F:zinc ion binding"/>
    <property type="evidence" value="ECO:0007669"/>
    <property type="project" value="UniProtKB-KW"/>
</dbReference>
<feature type="domain" description="C2H2-type" evidence="7">
    <location>
        <begin position="273"/>
        <end position="301"/>
    </location>
</feature>
<dbReference type="SUPFAM" id="SSF57667">
    <property type="entry name" value="beta-beta-alpha zinc fingers"/>
    <property type="match status" value="3"/>
</dbReference>
<feature type="domain" description="C2H2-type" evidence="7">
    <location>
        <begin position="331"/>
        <end position="358"/>
    </location>
</feature>